<evidence type="ECO:0000313" key="1">
    <source>
        <dbReference type="EMBL" id="MBA4658953.1"/>
    </source>
</evidence>
<dbReference type="EMBL" id="GISG01202406">
    <property type="protein sequence ID" value="MBA4658953.1"/>
    <property type="molecule type" value="Transcribed_RNA"/>
</dbReference>
<dbReference type="AlphaFoldDB" id="A0A7C9A6U6"/>
<name>A0A7C9A6U6_OPUST</name>
<reference evidence="1" key="2">
    <citation type="submission" date="2020-07" db="EMBL/GenBank/DDBJ databases">
        <authorList>
            <person name="Vera ALvarez R."/>
            <person name="Arias-Moreno D.M."/>
            <person name="Jimenez-Jacinto V."/>
            <person name="Jimenez-Bremont J.F."/>
            <person name="Swaminathan K."/>
            <person name="Moose S.P."/>
            <person name="Guerrero-Gonzalez M.L."/>
            <person name="Marino-Ramirez L."/>
            <person name="Landsman D."/>
            <person name="Rodriguez-Kessler M."/>
            <person name="Delgado-Sanchez P."/>
        </authorList>
    </citation>
    <scope>NUCLEOTIDE SEQUENCE</scope>
    <source>
        <tissue evidence="1">Cladode</tissue>
    </source>
</reference>
<proteinExistence type="predicted"/>
<accession>A0A7C9A6U6</accession>
<reference evidence="1" key="1">
    <citation type="journal article" date="2013" name="J. Plant Res.">
        <title>Effect of fungi and light on seed germination of three Opuntia species from semiarid lands of central Mexico.</title>
        <authorList>
            <person name="Delgado-Sanchez P."/>
            <person name="Jimenez-Bremont J.F."/>
            <person name="Guerrero-Gonzalez Mde L."/>
            <person name="Flores J."/>
        </authorList>
    </citation>
    <scope>NUCLEOTIDE SEQUENCE</scope>
    <source>
        <tissue evidence="1">Cladode</tissue>
    </source>
</reference>
<sequence>MTTTQEMSSKLLLYKASFTSSSAASCASFSSLMQSHASSFDITFQRPSLARMKNFASAPRFSTMTSGSEVICPFSFPSPNALVIASCPSTRGTPPGVWETKPPLLSTSSFSFSGS</sequence>
<protein>
    <submittedName>
        <fullName evidence="1">Uncharacterized protein</fullName>
    </submittedName>
</protein>
<organism evidence="1">
    <name type="scientific">Opuntia streptacantha</name>
    <name type="common">Prickly pear cactus</name>
    <name type="synonym">Opuntia cardona</name>
    <dbReference type="NCBI Taxonomy" id="393608"/>
    <lineage>
        <taxon>Eukaryota</taxon>
        <taxon>Viridiplantae</taxon>
        <taxon>Streptophyta</taxon>
        <taxon>Embryophyta</taxon>
        <taxon>Tracheophyta</taxon>
        <taxon>Spermatophyta</taxon>
        <taxon>Magnoliopsida</taxon>
        <taxon>eudicotyledons</taxon>
        <taxon>Gunneridae</taxon>
        <taxon>Pentapetalae</taxon>
        <taxon>Caryophyllales</taxon>
        <taxon>Cactineae</taxon>
        <taxon>Cactaceae</taxon>
        <taxon>Opuntioideae</taxon>
        <taxon>Opuntia</taxon>
    </lineage>
</organism>